<protein>
    <recommendedName>
        <fullName evidence="6">CNH domain-containing protein</fullName>
    </recommendedName>
</protein>
<dbReference type="OrthoDB" id="5325112at2759"/>
<evidence type="ECO:0000313" key="8">
    <source>
        <dbReference type="Proteomes" id="UP000799439"/>
    </source>
</evidence>
<keyword evidence="2" id="KW-0813">Transport</keyword>
<feature type="domain" description="CNH" evidence="6">
    <location>
        <begin position="44"/>
        <end position="461"/>
    </location>
</feature>
<evidence type="ECO:0000313" key="7">
    <source>
        <dbReference type="EMBL" id="KAF2148401.1"/>
    </source>
</evidence>
<evidence type="ECO:0000256" key="4">
    <source>
        <dbReference type="ARBA" id="ARBA00022927"/>
    </source>
</evidence>
<evidence type="ECO:0000256" key="1">
    <source>
        <dbReference type="ARBA" id="ARBA00004496"/>
    </source>
</evidence>
<keyword evidence="3" id="KW-0963">Cytoplasm</keyword>
<evidence type="ECO:0000256" key="3">
    <source>
        <dbReference type="ARBA" id="ARBA00022490"/>
    </source>
</evidence>
<feature type="region of interest" description="Disordered" evidence="5">
    <location>
        <begin position="226"/>
        <end position="351"/>
    </location>
</feature>
<organism evidence="7 8">
    <name type="scientific">Myriangium duriaei CBS 260.36</name>
    <dbReference type="NCBI Taxonomy" id="1168546"/>
    <lineage>
        <taxon>Eukaryota</taxon>
        <taxon>Fungi</taxon>
        <taxon>Dikarya</taxon>
        <taxon>Ascomycota</taxon>
        <taxon>Pezizomycotina</taxon>
        <taxon>Dothideomycetes</taxon>
        <taxon>Dothideomycetidae</taxon>
        <taxon>Myriangiales</taxon>
        <taxon>Myriangiaceae</taxon>
        <taxon>Myriangium</taxon>
    </lineage>
</organism>
<dbReference type="AlphaFoldDB" id="A0A9P4IU31"/>
<dbReference type="GO" id="GO:0034058">
    <property type="term" value="P:endosomal vesicle fusion"/>
    <property type="evidence" value="ECO:0007669"/>
    <property type="project" value="TreeGrafter"/>
</dbReference>
<reference evidence="7" key="1">
    <citation type="journal article" date="2020" name="Stud. Mycol.">
        <title>101 Dothideomycetes genomes: a test case for predicting lifestyles and emergence of pathogens.</title>
        <authorList>
            <person name="Haridas S."/>
            <person name="Albert R."/>
            <person name="Binder M."/>
            <person name="Bloem J."/>
            <person name="Labutti K."/>
            <person name="Salamov A."/>
            <person name="Andreopoulos B."/>
            <person name="Baker S."/>
            <person name="Barry K."/>
            <person name="Bills G."/>
            <person name="Bluhm B."/>
            <person name="Cannon C."/>
            <person name="Castanera R."/>
            <person name="Culley D."/>
            <person name="Daum C."/>
            <person name="Ezra D."/>
            <person name="Gonzalez J."/>
            <person name="Henrissat B."/>
            <person name="Kuo A."/>
            <person name="Liang C."/>
            <person name="Lipzen A."/>
            <person name="Lutzoni F."/>
            <person name="Magnuson J."/>
            <person name="Mondo S."/>
            <person name="Nolan M."/>
            <person name="Ohm R."/>
            <person name="Pangilinan J."/>
            <person name="Park H.-J."/>
            <person name="Ramirez L."/>
            <person name="Alfaro M."/>
            <person name="Sun H."/>
            <person name="Tritt A."/>
            <person name="Yoshinaga Y."/>
            <person name="Zwiers L.-H."/>
            <person name="Turgeon B."/>
            <person name="Goodwin S."/>
            <person name="Spatafora J."/>
            <person name="Crous P."/>
            <person name="Grigoriev I."/>
        </authorList>
    </citation>
    <scope>NUCLEOTIDE SEQUENCE</scope>
    <source>
        <strain evidence="7">CBS 260.36</strain>
    </source>
</reference>
<feature type="compositionally biased region" description="Pro residues" evidence="5">
    <location>
        <begin position="338"/>
        <end position="351"/>
    </location>
</feature>
<dbReference type="EMBL" id="ML996093">
    <property type="protein sequence ID" value="KAF2148401.1"/>
    <property type="molecule type" value="Genomic_DNA"/>
</dbReference>
<evidence type="ECO:0000256" key="5">
    <source>
        <dbReference type="SAM" id="MobiDB-lite"/>
    </source>
</evidence>
<dbReference type="PANTHER" id="PTHR12894:SF27">
    <property type="entry name" value="TRANSFORMING GROWTH FACTOR-BETA RECEPTOR-ASSOCIATED PROTEIN 1"/>
    <property type="match status" value="1"/>
</dbReference>
<feature type="region of interest" description="Disordered" evidence="5">
    <location>
        <begin position="1"/>
        <end position="24"/>
    </location>
</feature>
<dbReference type="GO" id="GO:0005737">
    <property type="term" value="C:cytoplasm"/>
    <property type="evidence" value="ECO:0007669"/>
    <property type="project" value="UniProtKB-SubCell"/>
</dbReference>
<keyword evidence="8" id="KW-1185">Reference proteome</keyword>
<comment type="caution">
    <text evidence="7">The sequence shown here is derived from an EMBL/GenBank/DDBJ whole genome shotgun (WGS) entry which is preliminary data.</text>
</comment>
<gene>
    <name evidence="7" type="ORF">K461DRAFT_271906</name>
</gene>
<dbReference type="InterPro" id="IPR001180">
    <property type="entry name" value="CNH_dom"/>
</dbReference>
<dbReference type="GO" id="GO:0015031">
    <property type="term" value="P:protein transport"/>
    <property type="evidence" value="ECO:0007669"/>
    <property type="project" value="UniProtKB-KW"/>
</dbReference>
<dbReference type="GO" id="GO:0016020">
    <property type="term" value="C:membrane"/>
    <property type="evidence" value="ECO:0007669"/>
    <property type="project" value="TreeGrafter"/>
</dbReference>
<feature type="compositionally biased region" description="Low complexity" evidence="5">
    <location>
        <begin position="12"/>
        <end position="24"/>
    </location>
</feature>
<dbReference type="GO" id="GO:0006914">
    <property type="term" value="P:autophagy"/>
    <property type="evidence" value="ECO:0007669"/>
    <property type="project" value="TreeGrafter"/>
</dbReference>
<keyword evidence="4" id="KW-0653">Protein transport</keyword>
<dbReference type="InterPro" id="IPR032914">
    <property type="entry name" value="Vam6/VPS39/TRAP1"/>
</dbReference>
<sequence>MSEKALPKRPKSLSLSSRPGSDSPYAFQDLLRDVPLSADDEGNKPQITCVDFWDGNLYVGASNGELLHFVSIPAESETEPPTFILASRLEPLYNAPPDPTNLSGVQRILVLPSVKKACVICNGTLTFYTLPELSPAYGGIKQGDCLWVGGLDEDRTYEEDEEVIVVLCLRSRLRLIRIGQQARKVRDIELPGCVSVRRRGDLACVADERAYSLLDVVNQRKNELFPISSRPVSPPRTPSASDWPSPYQSPRSSTDEPRPRPSSMHIPSSHPAPHIAGRGHERISSMGAQPRNTDRLTSEGPWPSRGSSRLSTDGHDSPARSRSPLAVRAAENAMRPSSPNPPALPPDPPVPAEPLKPIILSPTPHEFLLTTGTGLVEPGVGMFVNQDGDVSRGTVEFSTYPKALVIDGQANEDTSEQPGSQSTETYLIALTSGDDEHSWTLELQPIDGEEHQKSTLQLPKQEKGNHVRPSISQSTSQTIISTPGMVKSLGQRRLGFPTTTEDVADKKRAEQEDRLIERFATNTARCIFFSGDGIWWLVRHPILIKLDSRLDGAVRTTASSGLFSVQRQEAEHVFNDLRGREPQDEIQFMTFNYVRQKASVLLLLDLMIKTAQGVNASDRDLKYTQDALISSDVEPRVILSLIPLLKGEIVEGPNGIWVPGGLKTLLETILENQQIQSLDHESSPTYWTNIFPVIKTLLMSWRKKKGFGSISDEEYVFKTVDAALVHVLLFLDQRSPSGPATAGTLRAELNEVMDRGVDCFDRAVTLLESFHRLYVLSRLYQNKKMSSLVLATWRRILDGEEDLGGELVDGESDVRKYLGRIKDAALVREYGTWLANRNPSLGVQIFADDNSRVKFSTTEAVDLLKAKAPNAVKYYLEYLVFAKQQPQYSEDLINFYLDSLLSTISTPDSPAASTLESSYDIYTALPPPKPTYMSFITLNSPDEEWHHSRLRLLQLLESTPLSSTLDMTSLTSRLSPYTSLLIPETILLHARQSHHAQALHLLVHSLGDFDTATRYTLHSGRRVFLPSPVGAAPPPPSTLLPLLLDEYLSLSSAPQRLALSAELLDRFGAAFDIATVLAKVPPDWPVAVMRGFLDSALRGLVSERRETGVLKALAAGQNLRVAVERVERLEDGKGVVVEKEGGEGRSWGDSGYGSVGTMGSV</sequence>
<evidence type="ECO:0000259" key="6">
    <source>
        <dbReference type="PROSITE" id="PS50219"/>
    </source>
</evidence>
<comment type="subcellular location">
    <subcellularLocation>
        <location evidence="1">Cytoplasm</location>
    </subcellularLocation>
</comment>
<proteinExistence type="predicted"/>
<dbReference type="Proteomes" id="UP000799439">
    <property type="component" value="Unassembled WGS sequence"/>
</dbReference>
<accession>A0A9P4IU31</accession>
<dbReference type="PROSITE" id="PS50219">
    <property type="entry name" value="CNH"/>
    <property type="match status" value="1"/>
</dbReference>
<feature type="region of interest" description="Disordered" evidence="5">
    <location>
        <begin position="452"/>
        <end position="477"/>
    </location>
</feature>
<evidence type="ECO:0000256" key="2">
    <source>
        <dbReference type="ARBA" id="ARBA00022448"/>
    </source>
</evidence>
<name>A0A9P4IU31_9PEZI</name>
<dbReference type="PANTHER" id="PTHR12894">
    <property type="entry name" value="CNH DOMAIN CONTAINING"/>
    <property type="match status" value="1"/>
</dbReference>